<protein>
    <submittedName>
        <fullName evidence="2">Uncharacterized protein</fullName>
    </submittedName>
</protein>
<reference evidence="2" key="1">
    <citation type="journal article" date="2019" name="bioRxiv">
        <title>The Genome of the Zebra Mussel, Dreissena polymorpha: A Resource for Invasive Species Research.</title>
        <authorList>
            <person name="McCartney M.A."/>
            <person name="Auch B."/>
            <person name="Kono T."/>
            <person name="Mallez S."/>
            <person name="Zhang Y."/>
            <person name="Obille A."/>
            <person name="Becker A."/>
            <person name="Abrahante J.E."/>
            <person name="Garbe J."/>
            <person name="Badalamenti J.P."/>
            <person name="Herman A."/>
            <person name="Mangelson H."/>
            <person name="Liachko I."/>
            <person name="Sullivan S."/>
            <person name="Sone E.D."/>
            <person name="Koren S."/>
            <person name="Silverstein K.A.T."/>
            <person name="Beckman K.B."/>
            <person name="Gohl D.M."/>
        </authorList>
    </citation>
    <scope>NUCLEOTIDE SEQUENCE</scope>
    <source>
        <strain evidence="2">Duluth1</strain>
        <tissue evidence="2">Whole animal</tissue>
    </source>
</reference>
<dbReference type="Proteomes" id="UP000828390">
    <property type="component" value="Unassembled WGS sequence"/>
</dbReference>
<feature type="region of interest" description="Disordered" evidence="1">
    <location>
        <begin position="1"/>
        <end position="41"/>
    </location>
</feature>
<dbReference type="EMBL" id="JAIWYP010000001">
    <property type="protein sequence ID" value="KAH3889788.1"/>
    <property type="molecule type" value="Genomic_DNA"/>
</dbReference>
<sequence length="252" mass="27373">MKDSEIEDRHHHDESAQNKTAKKEVAYGNLVNSDSQSNDTPAIALQPMCQPNDTPSIAQQSSNDTQVIALQLVCQSNNTPEIALQPECQSNDTQAIARQLSNDTSAIALRLVCQSNDSPAIALKFVCQSNDSPAKALQPVSIVLQLRERYGSSIALKFVSRALHTSNATQVIALQLRYSQSKALQPVDSASARVLSATARVDRATARVSRFSSFRERYSSSMALEPRFSSCDSPKITGDGATARVSPKIPQR</sequence>
<evidence type="ECO:0000313" key="3">
    <source>
        <dbReference type="Proteomes" id="UP000828390"/>
    </source>
</evidence>
<dbReference type="AlphaFoldDB" id="A0A9D4N4Y4"/>
<evidence type="ECO:0000256" key="1">
    <source>
        <dbReference type="SAM" id="MobiDB-lite"/>
    </source>
</evidence>
<feature type="compositionally biased region" description="Polar residues" evidence="1">
    <location>
        <begin position="30"/>
        <end position="40"/>
    </location>
</feature>
<proteinExistence type="predicted"/>
<feature type="region of interest" description="Disordered" evidence="1">
    <location>
        <begin position="229"/>
        <end position="252"/>
    </location>
</feature>
<reference evidence="2" key="2">
    <citation type="submission" date="2020-11" db="EMBL/GenBank/DDBJ databases">
        <authorList>
            <person name="McCartney M.A."/>
            <person name="Auch B."/>
            <person name="Kono T."/>
            <person name="Mallez S."/>
            <person name="Becker A."/>
            <person name="Gohl D.M."/>
            <person name="Silverstein K.A.T."/>
            <person name="Koren S."/>
            <person name="Bechman K.B."/>
            <person name="Herman A."/>
            <person name="Abrahante J.E."/>
            <person name="Garbe J."/>
        </authorList>
    </citation>
    <scope>NUCLEOTIDE SEQUENCE</scope>
    <source>
        <strain evidence="2">Duluth1</strain>
        <tissue evidence="2">Whole animal</tissue>
    </source>
</reference>
<comment type="caution">
    <text evidence="2">The sequence shown here is derived from an EMBL/GenBank/DDBJ whole genome shotgun (WGS) entry which is preliminary data.</text>
</comment>
<keyword evidence="3" id="KW-1185">Reference proteome</keyword>
<gene>
    <name evidence="2" type="ORF">DPMN_013851</name>
</gene>
<evidence type="ECO:0000313" key="2">
    <source>
        <dbReference type="EMBL" id="KAH3889788.1"/>
    </source>
</evidence>
<organism evidence="2 3">
    <name type="scientific">Dreissena polymorpha</name>
    <name type="common">Zebra mussel</name>
    <name type="synonym">Mytilus polymorpha</name>
    <dbReference type="NCBI Taxonomy" id="45954"/>
    <lineage>
        <taxon>Eukaryota</taxon>
        <taxon>Metazoa</taxon>
        <taxon>Spiralia</taxon>
        <taxon>Lophotrochozoa</taxon>
        <taxon>Mollusca</taxon>
        <taxon>Bivalvia</taxon>
        <taxon>Autobranchia</taxon>
        <taxon>Heteroconchia</taxon>
        <taxon>Euheterodonta</taxon>
        <taxon>Imparidentia</taxon>
        <taxon>Neoheterodontei</taxon>
        <taxon>Myida</taxon>
        <taxon>Dreissenoidea</taxon>
        <taxon>Dreissenidae</taxon>
        <taxon>Dreissena</taxon>
    </lineage>
</organism>
<name>A0A9D4N4Y4_DREPO</name>
<accession>A0A9D4N4Y4</accession>
<feature type="compositionally biased region" description="Basic and acidic residues" evidence="1">
    <location>
        <begin position="1"/>
        <end position="25"/>
    </location>
</feature>